<gene>
    <name evidence="8" type="ORF">FHR23_002255</name>
</gene>
<keyword evidence="6 7" id="KW-0472">Membrane</keyword>
<keyword evidence="4 7" id="KW-0812">Transmembrane</keyword>
<feature type="transmembrane region" description="Helical" evidence="7">
    <location>
        <begin position="12"/>
        <end position="35"/>
    </location>
</feature>
<evidence type="ECO:0000256" key="2">
    <source>
        <dbReference type="ARBA" id="ARBA00006386"/>
    </source>
</evidence>
<feature type="transmembrane region" description="Helical" evidence="7">
    <location>
        <begin position="340"/>
        <end position="358"/>
    </location>
</feature>
<comment type="caution">
    <text evidence="8">The sequence shown here is derived from an EMBL/GenBank/DDBJ whole genome shotgun (WGS) entry which is preliminary data.</text>
</comment>
<dbReference type="Pfam" id="PF03773">
    <property type="entry name" value="ArsP_1"/>
    <property type="match status" value="1"/>
</dbReference>
<feature type="transmembrane region" description="Helical" evidence="7">
    <location>
        <begin position="256"/>
        <end position="282"/>
    </location>
</feature>
<organism evidence="8 9">
    <name type="scientific">Stakelama sediminis</name>
    <dbReference type="NCBI Taxonomy" id="463200"/>
    <lineage>
        <taxon>Bacteria</taxon>
        <taxon>Pseudomonadati</taxon>
        <taxon>Pseudomonadota</taxon>
        <taxon>Alphaproteobacteria</taxon>
        <taxon>Sphingomonadales</taxon>
        <taxon>Sphingomonadaceae</taxon>
        <taxon>Stakelama</taxon>
    </lineage>
</organism>
<dbReference type="EMBL" id="JACIJI010000004">
    <property type="protein sequence ID" value="MBB5719314.1"/>
    <property type="molecule type" value="Genomic_DNA"/>
</dbReference>
<sequence>MGIIDRLGDALLMALGMFWKTGWTLVLGFAISAALQTVVPNEALRARLGKGGPRQIGLAALLGAASSSCSFASTSITRTLFRKGAALEVALAFLFASTNLVIELGIVLYLLMGWQFMVAEWVGGIVLILVMSLIVKATYPAKLAEDARSHMESGDGHGHGGAMPPGEHWWQRLASREGRLAVARHFTMDWSMLWKDLAIGFAVGGLIAAFVPDSFWHSLFLSNAPAAIQIPANAILGPIVASLTFLCSIGNVPLAAILWASGATFGGVIAFIYGDLIILPLLDAYRRYFGLRMAAYIGAVLYASMVIAAILVDLGFNALGLVPQLQPDIRVKLMTFSIDYTFWLNIAFGALAIWLYLLSKKQPAPKHHCCH</sequence>
<evidence type="ECO:0008006" key="10">
    <source>
        <dbReference type="Google" id="ProtNLM"/>
    </source>
</evidence>
<dbReference type="GO" id="GO:0005886">
    <property type="term" value="C:plasma membrane"/>
    <property type="evidence" value="ECO:0007669"/>
    <property type="project" value="UniProtKB-SubCell"/>
</dbReference>
<evidence type="ECO:0000256" key="6">
    <source>
        <dbReference type="ARBA" id="ARBA00023136"/>
    </source>
</evidence>
<keyword evidence="9" id="KW-1185">Reference proteome</keyword>
<evidence type="ECO:0000313" key="8">
    <source>
        <dbReference type="EMBL" id="MBB5719314.1"/>
    </source>
</evidence>
<proteinExistence type="inferred from homology"/>
<dbReference type="RefSeq" id="WP_184003962.1">
    <property type="nucleotide sequence ID" value="NZ_BAABIF010000001.1"/>
</dbReference>
<feature type="transmembrane region" description="Helical" evidence="7">
    <location>
        <begin position="55"/>
        <end position="77"/>
    </location>
</feature>
<feature type="transmembrane region" description="Helical" evidence="7">
    <location>
        <begin position="193"/>
        <end position="211"/>
    </location>
</feature>
<evidence type="ECO:0000256" key="3">
    <source>
        <dbReference type="ARBA" id="ARBA00022475"/>
    </source>
</evidence>
<feature type="transmembrane region" description="Helical" evidence="7">
    <location>
        <begin position="89"/>
        <end position="112"/>
    </location>
</feature>
<dbReference type="InterPro" id="IPR053166">
    <property type="entry name" value="UPF0718_permease"/>
</dbReference>
<keyword evidence="3" id="KW-1003">Cell membrane</keyword>
<accession>A0A840Z0Q9</accession>
<evidence type="ECO:0000256" key="1">
    <source>
        <dbReference type="ARBA" id="ARBA00004651"/>
    </source>
</evidence>
<comment type="subcellular location">
    <subcellularLocation>
        <location evidence="1">Cell membrane</location>
        <topology evidence="1">Multi-pass membrane protein</topology>
    </subcellularLocation>
</comment>
<dbReference type="PANTHER" id="PTHR42775">
    <property type="entry name" value="PERMEASE RV2963-RELATED"/>
    <property type="match status" value="1"/>
</dbReference>
<evidence type="ECO:0000313" key="9">
    <source>
        <dbReference type="Proteomes" id="UP000554342"/>
    </source>
</evidence>
<evidence type="ECO:0000256" key="5">
    <source>
        <dbReference type="ARBA" id="ARBA00022989"/>
    </source>
</evidence>
<evidence type="ECO:0000256" key="4">
    <source>
        <dbReference type="ARBA" id="ARBA00022692"/>
    </source>
</evidence>
<evidence type="ECO:0000256" key="7">
    <source>
        <dbReference type="SAM" id="Phobius"/>
    </source>
</evidence>
<protein>
    <recommendedName>
        <fullName evidence="10">Permease</fullName>
    </recommendedName>
</protein>
<feature type="transmembrane region" description="Helical" evidence="7">
    <location>
        <begin position="294"/>
        <end position="320"/>
    </location>
</feature>
<feature type="transmembrane region" description="Helical" evidence="7">
    <location>
        <begin position="118"/>
        <end position="139"/>
    </location>
</feature>
<dbReference type="InterPro" id="IPR005524">
    <property type="entry name" value="DUF318"/>
</dbReference>
<dbReference type="PANTHER" id="PTHR42775:SF1">
    <property type="entry name" value="PERMEASE RV2963-RELATED"/>
    <property type="match status" value="1"/>
</dbReference>
<keyword evidence="5 7" id="KW-1133">Transmembrane helix</keyword>
<dbReference type="Proteomes" id="UP000554342">
    <property type="component" value="Unassembled WGS sequence"/>
</dbReference>
<dbReference type="AlphaFoldDB" id="A0A840Z0Q9"/>
<name>A0A840Z0Q9_9SPHN</name>
<comment type="similarity">
    <text evidence="2">Belongs to the UPF0718 family.</text>
</comment>
<reference evidence="8 9" key="1">
    <citation type="submission" date="2020-08" db="EMBL/GenBank/DDBJ databases">
        <title>Genomic Encyclopedia of Type Strains, Phase IV (KMG-IV): sequencing the most valuable type-strain genomes for metagenomic binning, comparative biology and taxonomic classification.</title>
        <authorList>
            <person name="Goeker M."/>
        </authorList>
    </citation>
    <scope>NUCLEOTIDE SEQUENCE [LARGE SCALE GENOMIC DNA]</scope>
    <source>
        <strain evidence="8 9">DSM 27203</strain>
    </source>
</reference>